<gene>
    <name evidence="6" type="ORF">H9830_13385</name>
</gene>
<name>A0A9D1Z0B4_9MICO</name>
<dbReference type="AlphaFoldDB" id="A0A9D1Z0B4"/>
<keyword evidence="3" id="KW-1003">Cell membrane</keyword>
<dbReference type="PANTHER" id="PTHR43163">
    <property type="entry name" value="DIPEPTIDE TRANSPORT SYSTEM PERMEASE PROTEIN DPPB-RELATED"/>
    <property type="match status" value="1"/>
</dbReference>
<sequence>MSRAVPVLYRVVRRVAEGLLTLLIASVLIFGAMYVAPGSLVATLLGGPESVNAESIRAITEAYHLDEPFVVQYWYWLEGVLQGSFGRSYVYGLPVTTMLATRLET</sequence>
<protein>
    <submittedName>
        <fullName evidence="6">ABC transporter permease</fullName>
    </submittedName>
</protein>
<feature type="non-terminal residue" evidence="6">
    <location>
        <position position="105"/>
    </location>
</feature>
<evidence type="ECO:0000313" key="7">
    <source>
        <dbReference type="Proteomes" id="UP000824005"/>
    </source>
</evidence>
<keyword evidence="2" id="KW-0813">Transport</keyword>
<evidence type="ECO:0000259" key="5">
    <source>
        <dbReference type="Pfam" id="PF19300"/>
    </source>
</evidence>
<dbReference type="Proteomes" id="UP000824005">
    <property type="component" value="Unassembled WGS sequence"/>
</dbReference>
<organism evidence="6 7">
    <name type="scientific">Candidatus Agrococcus pullicola</name>
    <dbReference type="NCBI Taxonomy" id="2838429"/>
    <lineage>
        <taxon>Bacteria</taxon>
        <taxon>Bacillati</taxon>
        <taxon>Actinomycetota</taxon>
        <taxon>Actinomycetes</taxon>
        <taxon>Micrococcales</taxon>
        <taxon>Microbacteriaceae</taxon>
        <taxon>Agrococcus</taxon>
    </lineage>
</organism>
<evidence type="ECO:0000313" key="6">
    <source>
        <dbReference type="EMBL" id="HIY67256.1"/>
    </source>
</evidence>
<dbReference type="Pfam" id="PF19300">
    <property type="entry name" value="BPD_transp_1_N"/>
    <property type="match status" value="1"/>
</dbReference>
<proteinExistence type="predicted"/>
<evidence type="ECO:0000256" key="1">
    <source>
        <dbReference type="ARBA" id="ARBA00004651"/>
    </source>
</evidence>
<dbReference type="EMBL" id="DXDC01000405">
    <property type="protein sequence ID" value="HIY67256.1"/>
    <property type="molecule type" value="Genomic_DNA"/>
</dbReference>
<comment type="subcellular location">
    <subcellularLocation>
        <location evidence="1">Cell membrane</location>
        <topology evidence="1">Multi-pass membrane protein</topology>
    </subcellularLocation>
</comment>
<keyword evidence="4" id="KW-0472">Membrane</keyword>
<feature type="domain" description="ABC transporter type 1 GsiC-like N-terminal" evidence="5">
    <location>
        <begin position="11"/>
        <end position="84"/>
    </location>
</feature>
<comment type="caution">
    <text evidence="6">The sequence shown here is derived from an EMBL/GenBank/DDBJ whole genome shotgun (WGS) entry which is preliminary data.</text>
</comment>
<reference evidence="6" key="2">
    <citation type="submission" date="2021-04" db="EMBL/GenBank/DDBJ databases">
        <authorList>
            <person name="Gilroy R."/>
        </authorList>
    </citation>
    <scope>NUCLEOTIDE SEQUENCE</scope>
    <source>
        <strain evidence="6">ChiGjej1B1-98</strain>
    </source>
</reference>
<keyword evidence="4" id="KW-0812">Transmembrane</keyword>
<keyword evidence="4" id="KW-1133">Transmembrane helix</keyword>
<evidence type="ECO:0000256" key="3">
    <source>
        <dbReference type="ARBA" id="ARBA00022475"/>
    </source>
</evidence>
<reference evidence="6" key="1">
    <citation type="journal article" date="2021" name="PeerJ">
        <title>Extensive microbial diversity within the chicken gut microbiome revealed by metagenomics and culture.</title>
        <authorList>
            <person name="Gilroy R."/>
            <person name="Ravi A."/>
            <person name="Getino M."/>
            <person name="Pursley I."/>
            <person name="Horton D.L."/>
            <person name="Alikhan N.F."/>
            <person name="Baker D."/>
            <person name="Gharbi K."/>
            <person name="Hall N."/>
            <person name="Watson M."/>
            <person name="Adriaenssens E.M."/>
            <person name="Foster-Nyarko E."/>
            <person name="Jarju S."/>
            <person name="Secka A."/>
            <person name="Antonio M."/>
            <person name="Oren A."/>
            <person name="Chaudhuri R.R."/>
            <person name="La Ragione R."/>
            <person name="Hildebrand F."/>
            <person name="Pallen M.J."/>
        </authorList>
    </citation>
    <scope>NUCLEOTIDE SEQUENCE</scope>
    <source>
        <strain evidence="6">ChiGjej1B1-98</strain>
    </source>
</reference>
<accession>A0A9D1Z0B4</accession>
<dbReference type="InterPro" id="IPR045621">
    <property type="entry name" value="BPD_transp_1_N"/>
</dbReference>
<dbReference type="GO" id="GO:0005886">
    <property type="term" value="C:plasma membrane"/>
    <property type="evidence" value="ECO:0007669"/>
    <property type="project" value="UniProtKB-SubCell"/>
</dbReference>
<dbReference type="PANTHER" id="PTHR43163:SF6">
    <property type="entry name" value="DIPEPTIDE TRANSPORT SYSTEM PERMEASE PROTEIN DPPB-RELATED"/>
    <property type="match status" value="1"/>
</dbReference>
<evidence type="ECO:0000256" key="2">
    <source>
        <dbReference type="ARBA" id="ARBA00022448"/>
    </source>
</evidence>
<feature type="transmembrane region" description="Helical" evidence="4">
    <location>
        <begin position="20"/>
        <end position="47"/>
    </location>
</feature>
<evidence type="ECO:0000256" key="4">
    <source>
        <dbReference type="SAM" id="Phobius"/>
    </source>
</evidence>